<proteinExistence type="predicted"/>
<evidence type="ECO:0000313" key="2">
    <source>
        <dbReference type="EMBL" id="EYC44591.1"/>
    </source>
</evidence>
<sequence length="1593" mass="176562">MEWWDCVQEMESFSYSMKVGVLHVMVEFAVGDLYDEVASKNNGAVVKPDAFYECKYCPMFQISGTSLRDSDTGRVHAAAHRIAFEALLEPSPVLLCPICDLPQKTSEVACVFGCMFNDLDLVEHLEHEHGEVLRDEMVCDFSDPRYLFTTFREKRSATSASAERHSDVTEGPNEVDDDRTTITLSDGDMELNESDGDELEEKYSPQDSSMESSLGEAQTSAGCEGVVSAGADNSDVTVGAVIADPPQTMDAPESNPSQENSANPSCLENECNHNDEQGNAMDTNAGTSRTENQVRDTVVELRRREQMEGVSYIECLICDWSPLSFHDPRKMREELSSHVRSHIREEASKLPGRTDSSFADQRLLSCMDFSLEEYFEKEHLTDLSGTINSRIMERVYSDLLSKLFGICVPVVYRILHGNNGNPFRPPEVVRKRRKARLRSKGGKDNPRSSCALGVVRTFQRTFSNSTETTESSDADSGFRESNDLPGIGSFESDQHIQCARAECGHSLLTPADKMAIVHHIAAHIRHDEARLLNRAGASPLVACDCGVSIGSPMGYVYHIVHDHVFERRQFSDIAATIASYLMLIVETAIESVLAVRLDFRSNKWTLWCAYFCLEDDEGDEQLFADSTDLNEHWLKLWEDLIDESVTGKSMTLGDTIKLFEMHPFVDEHRLQTRKHKSVPVMDSDKVDRSLLKIWRRLNSWASDPVNRTHLACDSRWIRLAQIRRKVLLESRKSEHGQSDVLCRISVKTSSTLFDGGKRSSRPSFALKPPAVTSSTEAETSGSAVVAAVQESSEPHNEGVTELTGCEATCSSMNESEMAGVADAPNALVSASSVATTSSSSREDRAVFSLTIPSRESTGEYASHGKLLHCTICANVYISAMNTALIKDHCALHAAMEGRMLCALYIHRAADRPQTCPFCCMEMNVYKPAEFLEHVKVKHMEKARIIYDRYLHQYFPQSKIFSGPVAPAGDNSTSRDDFTIRCERSSCCGVDPVLALPREKAIQLADVDITVVKHILWHVRNDSFLDLDSAERDLLTRALMIRLSSAQMRQVLFMARRVNKQFYRCNEPDVVKYIQAKMDEIGCVLFGVNKGLVYQMVFTRRFVRDQSGMLIYPPCVCRLCVDKELPRYSSDRRKRTFVAYAHPVVLHILEHLNARQLPEKLTSMAEDMRWKSACRMDGLRFKSVSAAIKHVLDAHNDLVELSALDMVLEDMGLFEIFREAMSIVLGEQSWQLEEALGFGAYKMKPCSKPQFLNGLTSGVVHRADCAKQWDPSAPVCICESASVQEEQASGTEPSTQYRSYRLRTTSLRDMPEASAACYEEFLHGVEAQEGVELPSPNDVVPNAEESTDQAVTAQPPPSPNAENSTEAVAVPLIAVKTELAEERSDFDNHPVNTIDGVSLPASLPPLDFTQRSDDRAKSVRRRRPSSKKVKQKRCSEIKREIDGVVLPQRNKALPLKNVIQGSKTVAAALVAALGSPTKGSSSLPTPSRGSHLQADGGEAQTETLEAECSSTNEGTSTSSSNSKTSANNAMTRGEKETPSAPGVAVKKPRLAVGTNDNSAEAIKDGTSDTQPKRRLRASSGRRKSALSDNSSSKT</sequence>
<protein>
    <submittedName>
        <fullName evidence="2">Uncharacterized protein</fullName>
    </submittedName>
</protein>
<feature type="compositionally biased region" description="Polar residues" evidence="1">
    <location>
        <begin position="280"/>
        <end position="291"/>
    </location>
</feature>
<feature type="compositionally biased region" description="Basic and acidic residues" evidence="1">
    <location>
        <begin position="158"/>
        <end position="168"/>
    </location>
</feature>
<feature type="compositionally biased region" description="Polar residues" evidence="1">
    <location>
        <begin position="205"/>
        <end position="221"/>
    </location>
</feature>
<feature type="compositionally biased region" description="Polar residues" evidence="1">
    <location>
        <begin position="1476"/>
        <end position="1489"/>
    </location>
</feature>
<feature type="compositionally biased region" description="Low complexity" evidence="1">
    <location>
        <begin position="770"/>
        <end position="784"/>
    </location>
</feature>
<feature type="region of interest" description="Disordered" evidence="1">
    <location>
        <begin position="1331"/>
        <end position="1363"/>
    </location>
</feature>
<feature type="compositionally biased region" description="Polar residues" evidence="1">
    <location>
        <begin position="254"/>
        <end position="266"/>
    </location>
</feature>
<feature type="compositionally biased region" description="Acidic residues" evidence="1">
    <location>
        <begin position="187"/>
        <end position="200"/>
    </location>
</feature>
<feature type="compositionally biased region" description="Basic residues" evidence="1">
    <location>
        <begin position="1417"/>
        <end position="1431"/>
    </location>
</feature>
<evidence type="ECO:0000313" key="3">
    <source>
        <dbReference type="Proteomes" id="UP000024635"/>
    </source>
</evidence>
<feature type="compositionally biased region" description="Basic residues" evidence="1">
    <location>
        <begin position="430"/>
        <end position="440"/>
    </location>
</feature>
<comment type="caution">
    <text evidence="2">The sequence shown here is derived from an EMBL/GenBank/DDBJ whole genome shotgun (WGS) entry which is preliminary data.</text>
</comment>
<feature type="compositionally biased region" description="Basic residues" evidence="1">
    <location>
        <begin position="1571"/>
        <end position="1583"/>
    </location>
</feature>
<dbReference type="EMBL" id="JARK01000056">
    <property type="protein sequence ID" value="EYC44591.1"/>
    <property type="molecule type" value="Genomic_DNA"/>
</dbReference>
<feature type="region of interest" description="Disordered" evidence="1">
    <location>
        <begin position="1383"/>
        <end position="1433"/>
    </location>
</feature>
<feature type="region of interest" description="Disordered" evidence="1">
    <location>
        <begin position="1474"/>
        <end position="1593"/>
    </location>
</feature>
<keyword evidence="3" id="KW-1185">Reference proteome</keyword>
<reference evidence="3" key="1">
    <citation type="journal article" date="2015" name="Nat. Genet.">
        <title>The genome and transcriptome of the zoonotic hookworm Ancylostoma ceylanicum identify infection-specific gene families.</title>
        <authorList>
            <person name="Schwarz E.M."/>
            <person name="Hu Y."/>
            <person name="Antoshechkin I."/>
            <person name="Miller M.M."/>
            <person name="Sternberg P.W."/>
            <person name="Aroian R.V."/>
        </authorList>
    </citation>
    <scope>NUCLEOTIDE SEQUENCE</scope>
    <source>
        <strain evidence="3">HY135</strain>
    </source>
</reference>
<accession>A0A016WYE7</accession>
<feature type="region of interest" description="Disordered" evidence="1">
    <location>
        <begin position="753"/>
        <end position="800"/>
    </location>
</feature>
<evidence type="ECO:0000256" key="1">
    <source>
        <dbReference type="SAM" id="MobiDB-lite"/>
    </source>
</evidence>
<gene>
    <name evidence="2" type="primary">Acey_s0456.g1780</name>
    <name evidence="2" type="ORF">Y032_0456g1780</name>
</gene>
<feature type="region of interest" description="Disordered" evidence="1">
    <location>
        <begin position="245"/>
        <end position="292"/>
    </location>
</feature>
<name>A0A016WYE7_9BILA</name>
<feature type="region of interest" description="Disordered" evidence="1">
    <location>
        <begin position="158"/>
        <end position="221"/>
    </location>
</feature>
<dbReference type="Proteomes" id="UP000024635">
    <property type="component" value="Unassembled WGS sequence"/>
</dbReference>
<organism evidence="2 3">
    <name type="scientific">Ancylostoma ceylanicum</name>
    <dbReference type="NCBI Taxonomy" id="53326"/>
    <lineage>
        <taxon>Eukaryota</taxon>
        <taxon>Metazoa</taxon>
        <taxon>Ecdysozoa</taxon>
        <taxon>Nematoda</taxon>
        <taxon>Chromadorea</taxon>
        <taxon>Rhabditida</taxon>
        <taxon>Rhabditina</taxon>
        <taxon>Rhabditomorpha</taxon>
        <taxon>Strongyloidea</taxon>
        <taxon>Ancylostomatidae</taxon>
        <taxon>Ancylostomatinae</taxon>
        <taxon>Ancylostoma</taxon>
    </lineage>
</organism>
<feature type="region of interest" description="Disordered" evidence="1">
    <location>
        <begin position="422"/>
        <end position="449"/>
    </location>
</feature>
<dbReference type="OrthoDB" id="5816773at2759"/>
<feature type="compositionally biased region" description="Low complexity" evidence="1">
    <location>
        <begin position="1508"/>
        <end position="1527"/>
    </location>
</feature>